<feature type="binding site" evidence="3">
    <location>
        <position position="103"/>
    </location>
    <ligand>
        <name>Zn(2+)</name>
        <dbReference type="ChEBI" id="CHEBI:29105"/>
        <label>2</label>
    </ligand>
</feature>
<dbReference type="SUPFAM" id="SSF51569">
    <property type="entry name" value="Aldolase"/>
    <property type="match status" value="1"/>
</dbReference>
<evidence type="ECO:0000256" key="1">
    <source>
        <dbReference type="PIRSR" id="PIRSR001359-1"/>
    </source>
</evidence>
<reference evidence="4" key="1">
    <citation type="submission" date="2021-03" db="EMBL/GenBank/DDBJ databases">
        <title>A new species, PO-11, isolated from a karst cave deposit.</title>
        <authorList>
            <person name="Zhaoxiaoyong W."/>
        </authorList>
    </citation>
    <scope>NUCLEOTIDE SEQUENCE</scope>
    <source>
        <strain evidence="4">PO-11</strain>
    </source>
</reference>
<feature type="binding site" evidence="3">
    <location>
        <position position="82"/>
    </location>
    <ligand>
        <name>Zn(2+)</name>
        <dbReference type="ChEBI" id="CHEBI:29105"/>
        <label>1</label>
        <note>catalytic</note>
    </ligand>
</feature>
<name>A0A939HGU1_9MICC</name>
<dbReference type="Pfam" id="PF01116">
    <property type="entry name" value="F_bP_aldolase"/>
    <property type="match status" value="1"/>
</dbReference>
<feature type="binding site" evidence="2">
    <location>
        <position position="191"/>
    </location>
    <ligand>
        <name>dihydroxyacetone phosphate</name>
        <dbReference type="ChEBI" id="CHEBI:57642"/>
    </ligand>
</feature>
<evidence type="ECO:0000313" key="4">
    <source>
        <dbReference type="EMBL" id="MBO1269661.1"/>
    </source>
</evidence>
<dbReference type="GO" id="GO:0009025">
    <property type="term" value="F:tagatose-bisphosphate aldolase activity"/>
    <property type="evidence" value="ECO:0007669"/>
    <property type="project" value="TreeGrafter"/>
</dbReference>
<dbReference type="GO" id="GO:0008270">
    <property type="term" value="F:zinc ion binding"/>
    <property type="evidence" value="ECO:0007669"/>
    <property type="project" value="InterPro"/>
</dbReference>
<dbReference type="RefSeq" id="WP_207617522.1">
    <property type="nucleotide sequence ID" value="NZ_JAFNLL010000053.1"/>
</dbReference>
<comment type="cofactor">
    <cofactor evidence="3">
        <name>Zn(2+)</name>
        <dbReference type="ChEBI" id="CHEBI:29105"/>
    </cofactor>
    <text evidence="3">Binds 2 Zn(2+) ions per subunit. One is catalytic and the other provides a structural contribution.</text>
</comment>
<feature type="binding site" evidence="3">
    <location>
        <position position="136"/>
    </location>
    <ligand>
        <name>Zn(2+)</name>
        <dbReference type="ChEBI" id="CHEBI:29105"/>
        <label>2</label>
    </ligand>
</feature>
<evidence type="ECO:0000256" key="2">
    <source>
        <dbReference type="PIRSR" id="PIRSR001359-2"/>
    </source>
</evidence>
<dbReference type="GO" id="GO:0005975">
    <property type="term" value="P:carbohydrate metabolic process"/>
    <property type="evidence" value="ECO:0007669"/>
    <property type="project" value="InterPro"/>
</dbReference>
<dbReference type="PANTHER" id="PTHR30304:SF0">
    <property type="entry name" value="D-TAGATOSE-1,6-BISPHOSPHATE ALDOLASE SUBUNIT GATY-RELATED"/>
    <property type="match status" value="1"/>
</dbReference>
<keyword evidence="3" id="KW-0862">Zinc</keyword>
<dbReference type="Gene3D" id="3.20.20.70">
    <property type="entry name" value="Aldolase class I"/>
    <property type="match status" value="1"/>
</dbReference>
<dbReference type="AlphaFoldDB" id="A0A939HGU1"/>
<proteinExistence type="predicted"/>
<keyword evidence="5" id="KW-1185">Reference proteome</keyword>
<feature type="active site" description="Proton donor" evidence="1">
    <location>
        <position position="81"/>
    </location>
</feature>
<dbReference type="InterPro" id="IPR000771">
    <property type="entry name" value="FBA_II"/>
</dbReference>
<keyword evidence="3" id="KW-0479">Metal-binding</keyword>
<evidence type="ECO:0000256" key="3">
    <source>
        <dbReference type="PIRSR" id="PIRSR001359-3"/>
    </source>
</evidence>
<dbReference type="GO" id="GO:0005829">
    <property type="term" value="C:cytosol"/>
    <property type="evidence" value="ECO:0007669"/>
    <property type="project" value="TreeGrafter"/>
</dbReference>
<organism evidence="4 5">
    <name type="scientific">Arthrobacter cavernae</name>
    <dbReference type="NCBI Taxonomy" id="2817681"/>
    <lineage>
        <taxon>Bacteria</taxon>
        <taxon>Bacillati</taxon>
        <taxon>Actinomycetota</taxon>
        <taxon>Actinomycetes</taxon>
        <taxon>Micrococcales</taxon>
        <taxon>Micrococcaceae</taxon>
        <taxon>Arthrobacter</taxon>
    </lineage>
</organism>
<comment type="caution">
    <text evidence="4">The sequence shown here is derived from an EMBL/GenBank/DDBJ whole genome shotgun (WGS) entry which is preliminary data.</text>
</comment>
<dbReference type="PIRSF" id="PIRSF001359">
    <property type="entry name" value="F_bP_aldolase_II"/>
    <property type="match status" value="1"/>
</dbReference>
<accession>A0A939HGU1</accession>
<protein>
    <submittedName>
        <fullName evidence="4">Class II fructose-bisphosphate aldolase</fullName>
    </submittedName>
</protein>
<evidence type="ECO:0000313" key="5">
    <source>
        <dbReference type="Proteomes" id="UP000664164"/>
    </source>
</evidence>
<feature type="binding site" evidence="3">
    <location>
        <position position="218"/>
    </location>
    <ligand>
        <name>Zn(2+)</name>
        <dbReference type="ChEBI" id="CHEBI:29105"/>
        <label>1</label>
        <note>catalytic</note>
    </ligand>
</feature>
<sequence>MRARLDELVTTALAAGSAVPAFTCYDFTTALAVVGAAEKAGRGIILLVAPKTAATPNGLRLIAALRGLADSASVPVSVQLDHASDLDVIRDSVAAGADAVLADGSSLPLEENIALVRAVRAALDAQGASGVVIEAELGGLAGDEDKAFGADDSAPDAGPEAAGLTDPGQVADFVARTGAQLLAVAVGNVHGKYKGEPNIRWDVLQDVAARTDVPLVLHGASGIPAEELAKAPSMQVGKVNFNTELRTGILATLEGETSAHRADGENLQGLLGRWNASAATFAGATLAMLGAP</sequence>
<feature type="binding site" evidence="3">
    <location>
        <position position="190"/>
    </location>
    <ligand>
        <name>Zn(2+)</name>
        <dbReference type="ChEBI" id="CHEBI:29105"/>
        <label>1</label>
        <note>catalytic</note>
    </ligand>
</feature>
<feature type="binding site" evidence="2">
    <location>
        <begin position="219"/>
        <end position="221"/>
    </location>
    <ligand>
        <name>dihydroxyacetone phosphate</name>
        <dbReference type="ChEBI" id="CHEBI:57642"/>
    </ligand>
</feature>
<dbReference type="EMBL" id="JAFNLL010000053">
    <property type="protein sequence ID" value="MBO1269661.1"/>
    <property type="molecule type" value="Genomic_DNA"/>
</dbReference>
<dbReference type="InterPro" id="IPR050246">
    <property type="entry name" value="Class_II_FBP_aldolase"/>
</dbReference>
<dbReference type="PANTHER" id="PTHR30304">
    <property type="entry name" value="D-TAGATOSE-1,6-BISPHOSPHATE ALDOLASE"/>
    <property type="match status" value="1"/>
</dbReference>
<gene>
    <name evidence="4" type="ORF">J1902_17110</name>
</gene>
<feature type="binding site" evidence="2">
    <location>
        <begin position="240"/>
        <end position="243"/>
    </location>
    <ligand>
        <name>dihydroxyacetone phosphate</name>
        <dbReference type="ChEBI" id="CHEBI:57642"/>
    </ligand>
</feature>
<dbReference type="InterPro" id="IPR013785">
    <property type="entry name" value="Aldolase_TIM"/>
</dbReference>
<dbReference type="Proteomes" id="UP000664164">
    <property type="component" value="Unassembled WGS sequence"/>
</dbReference>